<dbReference type="GO" id="GO:0009435">
    <property type="term" value="P:NAD+ biosynthetic process"/>
    <property type="evidence" value="ECO:0007669"/>
    <property type="project" value="InterPro"/>
</dbReference>
<keyword evidence="4" id="KW-0548">Nucleotidyltransferase</keyword>
<dbReference type="AlphaFoldDB" id="A0A382VGU2"/>
<protein>
    <recommendedName>
        <fullName evidence="8">Cytidyltransferase-like domain-containing protein</fullName>
    </recommendedName>
</protein>
<evidence type="ECO:0000313" key="9">
    <source>
        <dbReference type="EMBL" id="SVD45719.1"/>
    </source>
</evidence>
<evidence type="ECO:0000256" key="6">
    <source>
        <dbReference type="ARBA" id="ARBA00022840"/>
    </source>
</evidence>
<keyword evidence="7" id="KW-0520">NAD</keyword>
<gene>
    <name evidence="9" type="ORF">METZ01_LOCUS398573</name>
</gene>
<evidence type="ECO:0000256" key="2">
    <source>
        <dbReference type="ARBA" id="ARBA00022642"/>
    </source>
</evidence>
<organism evidence="9">
    <name type="scientific">marine metagenome</name>
    <dbReference type="NCBI Taxonomy" id="408172"/>
    <lineage>
        <taxon>unclassified sequences</taxon>
        <taxon>metagenomes</taxon>
        <taxon>ecological metagenomes</taxon>
    </lineage>
</organism>
<evidence type="ECO:0000256" key="7">
    <source>
        <dbReference type="ARBA" id="ARBA00023027"/>
    </source>
</evidence>
<evidence type="ECO:0000256" key="1">
    <source>
        <dbReference type="ARBA" id="ARBA00004790"/>
    </source>
</evidence>
<feature type="non-terminal residue" evidence="9">
    <location>
        <position position="1"/>
    </location>
</feature>
<name>A0A382VGU2_9ZZZZ</name>
<evidence type="ECO:0000259" key="8">
    <source>
        <dbReference type="Pfam" id="PF01467"/>
    </source>
</evidence>
<keyword evidence="2" id="KW-0662">Pyridine nucleotide biosynthesis</keyword>
<dbReference type="InterPro" id="IPR014729">
    <property type="entry name" value="Rossmann-like_a/b/a_fold"/>
</dbReference>
<dbReference type="PANTHER" id="PTHR39321:SF3">
    <property type="entry name" value="PHOSPHOPANTETHEINE ADENYLYLTRANSFERASE"/>
    <property type="match status" value="1"/>
</dbReference>
<feature type="domain" description="Cytidyltransferase-like" evidence="8">
    <location>
        <begin position="1"/>
        <end position="73"/>
    </location>
</feature>
<keyword evidence="5" id="KW-0547">Nucleotide-binding</keyword>
<accession>A0A382VGU2</accession>
<dbReference type="Pfam" id="PF01467">
    <property type="entry name" value="CTP_transf_like"/>
    <property type="match status" value="1"/>
</dbReference>
<dbReference type="GO" id="GO:0070566">
    <property type="term" value="F:adenylyltransferase activity"/>
    <property type="evidence" value="ECO:0007669"/>
    <property type="project" value="UniProtKB-ARBA"/>
</dbReference>
<proteinExistence type="predicted"/>
<dbReference type="InterPro" id="IPR005248">
    <property type="entry name" value="NadD/NMNAT"/>
</dbReference>
<dbReference type="PANTHER" id="PTHR39321">
    <property type="entry name" value="NICOTINATE-NUCLEOTIDE ADENYLYLTRANSFERASE-RELATED"/>
    <property type="match status" value="1"/>
</dbReference>
<evidence type="ECO:0000256" key="5">
    <source>
        <dbReference type="ARBA" id="ARBA00022741"/>
    </source>
</evidence>
<dbReference type="Gene3D" id="3.40.50.620">
    <property type="entry name" value="HUPs"/>
    <property type="match status" value="1"/>
</dbReference>
<keyword evidence="3" id="KW-0808">Transferase</keyword>
<evidence type="ECO:0000256" key="3">
    <source>
        <dbReference type="ARBA" id="ARBA00022679"/>
    </source>
</evidence>
<dbReference type="GO" id="GO:0005524">
    <property type="term" value="F:ATP binding"/>
    <property type="evidence" value="ECO:0007669"/>
    <property type="project" value="UniProtKB-KW"/>
</dbReference>
<sequence>KRYKNDSIYMVVGQDILSTLPKWKQWNQIKKIINIVCINRSGYSHAINHDNDKRDILFIDTLDSDISSSIIRKKILSNDLKEFLSINNMLDKDVFNYIQNKNKICQH</sequence>
<dbReference type="EMBL" id="UINC01151861">
    <property type="protein sequence ID" value="SVD45719.1"/>
    <property type="molecule type" value="Genomic_DNA"/>
</dbReference>
<evidence type="ECO:0000256" key="4">
    <source>
        <dbReference type="ARBA" id="ARBA00022695"/>
    </source>
</evidence>
<dbReference type="SUPFAM" id="SSF52374">
    <property type="entry name" value="Nucleotidylyl transferase"/>
    <property type="match status" value="1"/>
</dbReference>
<dbReference type="InterPro" id="IPR004821">
    <property type="entry name" value="Cyt_trans-like"/>
</dbReference>
<reference evidence="9" key="1">
    <citation type="submission" date="2018-05" db="EMBL/GenBank/DDBJ databases">
        <authorList>
            <person name="Lanie J.A."/>
            <person name="Ng W.-L."/>
            <person name="Kazmierczak K.M."/>
            <person name="Andrzejewski T.M."/>
            <person name="Davidsen T.M."/>
            <person name="Wayne K.J."/>
            <person name="Tettelin H."/>
            <person name="Glass J.I."/>
            <person name="Rusch D."/>
            <person name="Podicherti R."/>
            <person name="Tsui H.-C.T."/>
            <person name="Winkler M.E."/>
        </authorList>
    </citation>
    <scope>NUCLEOTIDE SEQUENCE</scope>
</reference>
<comment type="pathway">
    <text evidence="1">Cofactor biosynthesis; NAD(+) biosynthesis.</text>
</comment>
<keyword evidence="6" id="KW-0067">ATP-binding</keyword>